<feature type="transmembrane region" description="Helical" evidence="1">
    <location>
        <begin position="51"/>
        <end position="69"/>
    </location>
</feature>
<keyword evidence="1" id="KW-0812">Transmembrane</keyword>
<dbReference type="RefSeq" id="WP_249311415.1">
    <property type="nucleotide sequence ID" value="NZ_JACRSU010000001.1"/>
</dbReference>
<gene>
    <name evidence="2" type="ORF">H8698_04910</name>
</gene>
<keyword evidence="1" id="KW-0472">Membrane</keyword>
<evidence type="ECO:0000313" key="3">
    <source>
        <dbReference type="Proteomes" id="UP000611762"/>
    </source>
</evidence>
<keyword evidence="3" id="KW-1185">Reference proteome</keyword>
<sequence length="228" mass="25477">MDYKNKFDTMKNKSMEKLEEAKSYDYKAKIDEIKQTGQEGMQKLNKKKVKWIAISVVAVILILFVAVGISKVVGKLSLSPENAVKNMFHTYQSVETIAEQMGTQPTEETKILQPILDNLKYKIVSTTQEDEESAVVTVEITAMDMSEVLKEVMTGMIDKKLASKNSAASEDELMQELLLESMQKKHGTVTNTVEISVVKNGGRWEAQPDEALLDAVLGGFYSAMEKLN</sequence>
<proteinExistence type="predicted"/>
<evidence type="ECO:0008006" key="4">
    <source>
        <dbReference type="Google" id="ProtNLM"/>
    </source>
</evidence>
<comment type="caution">
    <text evidence="2">The sequence shown here is derived from an EMBL/GenBank/DDBJ whole genome shotgun (WGS) entry which is preliminary data.</text>
</comment>
<dbReference type="AlphaFoldDB" id="A0A926DM87"/>
<protein>
    <recommendedName>
        <fullName evidence="4">DUF4878 domain-containing protein</fullName>
    </recommendedName>
</protein>
<name>A0A926DM87_9FIRM</name>
<accession>A0A926DM87</accession>
<dbReference type="Proteomes" id="UP000611762">
    <property type="component" value="Unassembled WGS sequence"/>
</dbReference>
<evidence type="ECO:0000256" key="1">
    <source>
        <dbReference type="SAM" id="Phobius"/>
    </source>
</evidence>
<organism evidence="2 3">
    <name type="scientific">Congzhengia minquanensis</name>
    <dbReference type="NCBI Taxonomy" id="2763657"/>
    <lineage>
        <taxon>Bacteria</taxon>
        <taxon>Bacillati</taxon>
        <taxon>Bacillota</taxon>
        <taxon>Clostridia</taxon>
        <taxon>Eubacteriales</taxon>
        <taxon>Oscillospiraceae</taxon>
        <taxon>Congzhengia</taxon>
    </lineage>
</organism>
<keyword evidence="1" id="KW-1133">Transmembrane helix</keyword>
<dbReference type="EMBL" id="JACRSU010000001">
    <property type="protein sequence ID" value="MBC8540312.1"/>
    <property type="molecule type" value="Genomic_DNA"/>
</dbReference>
<evidence type="ECO:0000313" key="2">
    <source>
        <dbReference type="EMBL" id="MBC8540312.1"/>
    </source>
</evidence>
<reference evidence="2" key="1">
    <citation type="submission" date="2020-08" db="EMBL/GenBank/DDBJ databases">
        <title>Genome public.</title>
        <authorList>
            <person name="Liu C."/>
            <person name="Sun Q."/>
        </authorList>
    </citation>
    <scope>NUCLEOTIDE SEQUENCE</scope>
    <source>
        <strain evidence="2">H8</strain>
    </source>
</reference>